<feature type="compositionally biased region" description="Polar residues" evidence="1">
    <location>
        <begin position="82"/>
        <end position="91"/>
    </location>
</feature>
<gene>
    <name evidence="3" type="ORF">D6C83_05093</name>
    <name evidence="2" type="ORF">D6D22_05066</name>
</gene>
<dbReference type="EMBL" id="QZAL01000062">
    <property type="protein sequence ID" value="THW42122.1"/>
    <property type="molecule type" value="Genomic_DNA"/>
</dbReference>
<evidence type="ECO:0000313" key="2">
    <source>
        <dbReference type="EMBL" id="THW42122.1"/>
    </source>
</evidence>
<dbReference type="Proteomes" id="UP000310687">
    <property type="component" value="Unassembled WGS sequence"/>
</dbReference>
<evidence type="ECO:0000256" key="1">
    <source>
        <dbReference type="SAM" id="MobiDB-lite"/>
    </source>
</evidence>
<sequence>MDKHFSEHYSLYAYYKVDEMRVLTLEEAILEHELAKAAHPPIKRKRSWSADKLKLSSIAATPPRPTPRKLRKATRDADLRGASQSLHQRSASMGGLKNFENKGHSRMPSLSGMLSTAKRFSLQRRGSDETVNPSASPHDLIPVEI</sequence>
<dbReference type="AlphaFoldDB" id="A0A4S8XNV8"/>
<dbReference type="Proteomes" id="UP000304947">
    <property type="component" value="Unassembled WGS sequence"/>
</dbReference>
<accession>A0A4S8XNV8</accession>
<feature type="region of interest" description="Disordered" evidence="1">
    <location>
        <begin position="40"/>
        <end position="145"/>
    </location>
</feature>
<name>A0A4S8XNV8_AURPU</name>
<reference evidence="4 5" key="1">
    <citation type="submission" date="2018-10" db="EMBL/GenBank/DDBJ databases">
        <title>Fifty Aureobasidium pullulans genomes reveal a recombining polyextremotolerant generalist.</title>
        <authorList>
            <person name="Gostincar C."/>
            <person name="Turk M."/>
            <person name="Zajc J."/>
            <person name="Gunde-Cimerman N."/>
        </authorList>
    </citation>
    <scope>NUCLEOTIDE SEQUENCE [LARGE SCALE GENOMIC DNA]</scope>
    <source>
        <strain evidence="2 5">EXF-11013</strain>
        <strain evidence="3 4">EXF-3380</strain>
    </source>
</reference>
<evidence type="ECO:0000313" key="4">
    <source>
        <dbReference type="Proteomes" id="UP000304947"/>
    </source>
</evidence>
<proteinExistence type="predicted"/>
<evidence type="ECO:0000313" key="3">
    <source>
        <dbReference type="EMBL" id="TIA48033.1"/>
    </source>
</evidence>
<dbReference type="EMBL" id="QZBU01001576">
    <property type="protein sequence ID" value="TIA48033.1"/>
    <property type="molecule type" value="Genomic_DNA"/>
</dbReference>
<comment type="caution">
    <text evidence="2">The sequence shown here is derived from an EMBL/GenBank/DDBJ whole genome shotgun (WGS) entry which is preliminary data.</text>
</comment>
<evidence type="ECO:0000313" key="5">
    <source>
        <dbReference type="Proteomes" id="UP000310687"/>
    </source>
</evidence>
<protein>
    <submittedName>
        <fullName evidence="2">Uncharacterized protein</fullName>
    </submittedName>
</protein>
<organism evidence="2 5">
    <name type="scientific">Aureobasidium pullulans</name>
    <name type="common">Black yeast</name>
    <name type="synonym">Pullularia pullulans</name>
    <dbReference type="NCBI Taxonomy" id="5580"/>
    <lineage>
        <taxon>Eukaryota</taxon>
        <taxon>Fungi</taxon>
        <taxon>Dikarya</taxon>
        <taxon>Ascomycota</taxon>
        <taxon>Pezizomycotina</taxon>
        <taxon>Dothideomycetes</taxon>
        <taxon>Dothideomycetidae</taxon>
        <taxon>Dothideales</taxon>
        <taxon>Saccotheciaceae</taxon>
        <taxon>Aureobasidium</taxon>
    </lineage>
</organism>